<evidence type="ECO:0000259" key="4">
    <source>
        <dbReference type="PROSITE" id="PS51715"/>
    </source>
</evidence>
<evidence type="ECO:0000313" key="6">
    <source>
        <dbReference type="Proteomes" id="UP001328107"/>
    </source>
</evidence>
<dbReference type="EMBL" id="BTRK01000005">
    <property type="protein sequence ID" value="GMR55440.1"/>
    <property type="molecule type" value="Genomic_DNA"/>
</dbReference>
<dbReference type="Gene3D" id="3.40.50.300">
    <property type="entry name" value="P-loop containing nucleotide triphosphate hydrolases"/>
    <property type="match status" value="1"/>
</dbReference>
<name>A0AAN5I8X6_9BILA</name>
<dbReference type="Proteomes" id="UP001328107">
    <property type="component" value="Unassembled WGS sequence"/>
</dbReference>
<organism evidence="5 6">
    <name type="scientific">Pristionchus mayeri</name>
    <dbReference type="NCBI Taxonomy" id="1317129"/>
    <lineage>
        <taxon>Eukaryota</taxon>
        <taxon>Metazoa</taxon>
        <taxon>Ecdysozoa</taxon>
        <taxon>Nematoda</taxon>
        <taxon>Chromadorea</taxon>
        <taxon>Rhabditida</taxon>
        <taxon>Rhabditina</taxon>
        <taxon>Diplogasteromorpha</taxon>
        <taxon>Diplogasteroidea</taxon>
        <taxon>Neodiplogasteridae</taxon>
        <taxon>Pristionchus</taxon>
    </lineage>
</organism>
<dbReference type="SUPFAM" id="SSF52540">
    <property type="entry name" value="P-loop containing nucleoside triphosphate hydrolases"/>
    <property type="match status" value="1"/>
</dbReference>
<dbReference type="PANTHER" id="PTHR10751">
    <property type="entry name" value="GUANYLATE BINDING PROTEIN"/>
    <property type="match status" value="1"/>
</dbReference>
<dbReference type="InterPro" id="IPR030386">
    <property type="entry name" value="G_GB1_RHD3_dom"/>
</dbReference>
<sequence length="161" mass="17852">MTSTTAVQIVEKVGGLYVLNSDALNEILKHEDVLNKKIAVLTVAGAFRKGKSFFLSNIVRFLQSKQNGDDWMAPACPIYGFAWRQSANPITEGILIWPHPLIVKNERDEEVAILLMDTEGAFDHKSSMTQCATIFALSALLSSILVYNVSQDVQEDTLNHL</sequence>
<protein>
    <recommendedName>
        <fullName evidence="4">GB1/RHD3-type G domain-containing protein</fullName>
    </recommendedName>
</protein>
<accession>A0AAN5I8X6</accession>
<gene>
    <name evidence="5" type="ORF">PMAYCL1PPCAC_25635</name>
</gene>
<reference evidence="6" key="1">
    <citation type="submission" date="2022-10" db="EMBL/GenBank/DDBJ databases">
        <title>Genome assembly of Pristionchus species.</title>
        <authorList>
            <person name="Yoshida K."/>
            <person name="Sommer R.J."/>
        </authorList>
    </citation>
    <scope>NUCLEOTIDE SEQUENCE [LARGE SCALE GENOMIC DNA]</scope>
    <source>
        <strain evidence="6">RS5460</strain>
    </source>
</reference>
<dbReference type="GO" id="GO:0005525">
    <property type="term" value="F:GTP binding"/>
    <property type="evidence" value="ECO:0007669"/>
    <property type="project" value="UniProtKB-KW"/>
</dbReference>
<dbReference type="Pfam" id="PF02263">
    <property type="entry name" value="GBP"/>
    <property type="match status" value="1"/>
</dbReference>
<evidence type="ECO:0000256" key="3">
    <source>
        <dbReference type="PROSITE-ProRule" id="PRU01052"/>
    </source>
</evidence>
<dbReference type="PROSITE" id="PS51715">
    <property type="entry name" value="G_GB1_RHD3"/>
    <property type="match status" value="1"/>
</dbReference>
<keyword evidence="1" id="KW-0547">Nucleotide-binding</keyword>
<dbReference type="GO" id="GO:0003924">
    <property type="term" value="F:GTPase activity"/>
    <property type="evidence" value="ECO:0007669"/>
    <property type="project" value="InterPro"/>
</dbReference>
<keyword evidence="2" id="KW-0342">GTP-binding</keyword>
<dbReference type="InterPro" id="IPR015894">
    <property type="entry name" value="Guanylate-bd_N"/>
</dbReference>
<comment type="similarity">
    <text evidence="3">Belongs to the TRAFAC class dynamin-like GTPase superfamily. GB1/RHD3 GTPase family.</text>
</comment>
<feature type="domain" description="GB1/RHD3-type G" evidence="4">
    <location>
        <begin position="35"/>
        <end position="161"/>
    </location>
</feature>
<proteinExistence type="inferred from homology"/>
<feature type="non-terminal residue" evidence="5">
    <location>
        <position position="161"/>
    </location>
</feature>
<keyword evidence="6" id="KW-1185">Reference proteome</keyword>
<evidence type="ECO:0000313" key="5">
    <source>
        <dbReference type="EMBL" id="GMR55440.1"/>
    </source>
</evidence>
<dbReference type="AlphaFoldDB" id="A0AAN5I8X6"/>
<dbReference type="InterPro" id="IPR027417">
    <property type="entry name" value="P-loop_NTPase"/>
</dbReference>
<evidence type="ECO:0000256" key="1">
    <source>
        <dbReference type="ARBA" id="ARBA00022741"/>
    </source>
</evidence>
<evidence type="ECO:0000256" key="2">
    <source>
        <dbReference type="ARBA" id="ARBA00023134"/>
    </source>
</evidence>
<comment type="caution">
    <text evidence="5">The sequence shown here is derived from an EMBL/GenBank/DDBJ whole genome shotgun (WGS) entry which is preliminary data.</text>
</comment>